<comment type="caution">
    <text evidence="1">The sequence shown here is derived from an EMBL/GenBank/DDBJ whole genome shotgun (WGS) entry which is preliminary data.</text>
</comment>
<dbReference type="Proteomes" id="UP001596108">
    <property type="component" value="Unassembled WGS sequence"/>
</dbReference>
<organism evidence="1 2">
    <name type="scientific">Cohnella yongneupensis</name>
    <dbReference type="NCBI Taxonomy" id="425006"/>
    <lineage>
        <taxon>Bacteria</taxon>
        <taxon>Bacillati</taxon>
        <taxon>Bacillota</taxon>
        <taxon>Bacilli</taxon>
        <taxon>Bacillales</taxon>
        <taxon>Paenibacillaceae</taxon>
        <taxon>Cohnella</taxon>
    </lineage>
</organism>
<protein>
    <submittedName>
        <fullName evidence="1">Uncharacterized protein</fullName>
    </submittedName>
</protein>
<dbReference type="EMBL" id="JBHSNC010000038">
    <property type="protein sequence ID" value="MFC5530220.1"/>
    <property type="molecule type" value="Genomic_DNA"/>
</dbReference>
<evidence type="ECO:0000313" key="2">
    <source>
        <dbReference type="Proteomes" id="UP001596108"/>
    </source>
</evidence>
<proteinExistence type="predicted"/>
<dbReference type="RefSeq" id="WP_378112160.1">
    <property type="nucleotide sequence ID" value="NZ_JBHSNC010000038.1"/>
</dbReference>
<gene>
    <name evidence="1" type="ORF">ACFPQ4_12355</name>
</gene>
<keyword evidence="2" id="KW-1185">Reference proteome</keyword>
<accession>A0ABW0QZL2</accession>
<sequence>MNVDEGSRCQIRRIGTVVSIEQDLVRIEVEGKPLGVPSAKCDSRLRPGDVVAWDGGRWIVSDQR</sequence>
<evidence type="ECO:0000313" key="1">
    <source>
        <dbReference type="EMBL" id="MFC5530220.1"/>
    </source>
</evidence>
<name>A0ABW0QZL2_9BACL</name>
<reference evidence="2" key="1">
    <citation type="journal article" date="2019" name="Int. J. Syst. Evol. Microbiol.">
        <title>The Global Catalogue of Microorganisms (GCM) 10K type strain sequencing project: providing services to taxonomists for standard genome sequencing and annotation.</title>
        <authorList>
            <consortium name="The Broad Institute Genomics Platform"/>
            <consortium name="The Broad Institute Genome Sequencing Center for Infectious Disease"/>
            <person name="Wu L."/>
            <person name="Ma J."/>
        </authorList>
    </citation>
    <scope>NUCLEOTIDE SEQUENCE [LARGE SCALE GENOMIC DNA]</scope>
    <source>
        <strain evidence="2">CGMCC 1.18578</strain>
    </source>
</reference>